<organism evidence="1 2">
    <name type="scientific">Tetrahymena thermophila (strain SB210)</name>
    <dbReference type="NCBI Taxonomy" id="312017"/>
    <lineage>
        <taxon>Eukaryota</taxon>
        <taxon>Sar</taxon>
        <taxon>Alveolata</taxon>
        <taxon>Ciliophora</taxon>
        <taxon>Intramacronucleata</taxon>
        <taxon>Oligohymenophorea</taxon>
        <taxon>Hymenostomatida</taxon>
        <taxon>Tetrahymenina</taxon>
        <taxon>Tetrahymenidae</taxon>
        <taxon>Tetrahymena</taxon>
    </lineage>
</organism>
<accession>W7XEU4</accession>
<dbReference type="RefSeq" id="XP_012652274.1">
    <property type="nucleotide sequence ID" value="XM_012796820.1"/>
</dbReference>
<proteinExistence type="predicted"/>
<keyword evidence="2" id="KW-1185">Reference proteome</keyword>
<name>W7XEU4_TETTS</name>
<dbReference type="GeneID" id="24438585"/>
<dbReference type="KEGG" id="tet:TTHERM_000355389"/>
<dbReference type="InParanoid" id="W7XEU4"/>
<evidence type="ECO:0000313" key="1">
    <source>
        <dbReference type="EMBL" id="EWS75283.1"/>
    </source>
</evidence>
<evidence type="ECO:0000313" key="2">
    <source>
        <dbReference type="Proteomes" id="UP000009168"/>
    </source>
</evidence>
<gene>
    <name evidence="1" type="ORF">TTHERM_000355389</name>
</gene>
<dbReference type="Proteomes" id="UP000009168">
    <property type="component" value="Unassembled WGS sequence"/>
</dbReference>
<sequence length="57" mass="7169">MFKEHFLQFLPQEIASQFQNQRFNQDLTTQQVKHNHQQIELKKLRDQYFFILKFELK</sequence>
<dbReference type="EMBL" id="GG662749">
    <property type="protein sequence ID" value="EWS75283.1"/>
    <property type="molecule type" value="Genomic_DNA"/>
</dbReference>
<reference evidence="2" key="1">
    <citation type="journal article" date="2006" name="PLoS Biol.">
        <title>Macronuclear genome sequence of the ciliate Tetrahymena thermophila, a model eukaryote.</title>
        <authorList>
            <person name="Eisen J.A."/>
            <person name="Coyne R.S."/>
            <person name="Wu M."/>
            <person name="Wu D."/>
            <person name="Thiagarajan M."/>
            <person name="Wortman J.R."/>
            <person name="Badger J.H."/>
            <person name="Ren Q."/>
            <person name="Amedeo P."/>
            <person name="Jones K.M."/>
            <person name="Tallon L.J."/>
            <person name="Delcher A.L."/>
            <person name="Salzberg S.L."/>
            <person name="Silva J.C."/>
            <person name="Haas B.J."/>
            <person name="Majoros W.H."/>
            <person name="Farzad M."/>
            <person name="Carlton J.M."/>
            <person name="Smith R.K. Jr."/>
            <person name="Garg J."/>
            <person name="Pearlman R.E."/>
            <person name="Karrer K.M."/>
            <person name="Sun L."/>
            <person name="Manning G."/>
            <person name="Elde N.C."/>
            <person name="Turkewitz A.P."/>
            <person name="Asai D.J."/>
            <person name="Wilkes D.E."/>
            <person name="Wang Y."/>
            <person name="Cai H."/>
            <person name="Collins K."/>
            <person name="Stewart B.A."/>
            <person name="Lee S.R."/>
            <person name="Wilamowska K."/>
            <person name="Weinberg Z."/>
            <person name="Ruzzo W.L."/>
            <person name="Wloga D."/>
            <person name="Gaertig J."/>
            <person name="Frankel J."/>
            <person name="Tsao C.-C."/>
            <person name="Gorovsky M.A."/>
            <person name="Keeling P.J."/>
            <person name="Waller R.F."/>
            <person name="Patron N.J."/>
            <person name="Cherry J.M."/>
            <person name="Stover N.A."/>
            <person name="Krieger C.J."/>
            <person name="del Toro C."/>
            <person name="Ryder H.F."/>
            <person name="Williamson S.C."/>
            <person name="Barbeau R.A."/>
            <person name="Hamilton E.P."/>
            <person name="Orias E."/>
        </authorList>
    </citation>
    <scope>NUCLEOTIDE SEQUENCE [LARGE SCALE GENOMIC DNA]</scope>
    <source>
        <strain evidence="2">SB210</strain>
    </source>
</reference>
<protein>
    <submittedName>
        <fullName evidence="1">Uncharacterized protein</fullName>
    </submittedName>
</protein>
<dbReference type="AlphaFoldDB" id="W7XEU4"/>